<dbReference type="EMBL" id="HG725854">
    <property type="protein sequence ID" value="CDJ70047.1"/>
    <property type="molecule type" value="Genomic_DNA"/>
</dbReference>
<name>U6N1I0_9EIME</name>
<gene>
    <name evidence="2" type="ORF">ENH_00077230</name>
</gene>
<keyword evidence="3" id="KW-1185">Reference proteome</keyword>
<evidence type="ECO:0000313" key="2">
    <source>
        <dbReference type="EMBL" id="CDJ70047.1"/>
    </source>
</evidence>
<dbReference type="Pfam" id="PF00022">
    <property type="entry name" value="Actin"/>
    <property type="match status" value="1"/>
</dbReference>
<dbReference type="GeneID" id="25477853"/>
<comment type="catalytic activity">
    <reaction evidence="1">
        <text>ATP + H2O = ADP + phosphate + H(+)</text>
        <dbReference type="Rhea" id="RHEA:13065"/>
        <dbReference type="ChEBI" id="CHEBI:15377"/>
        <dbReference type="ChEBI" id="CHEBI:15378"/>
        <dbReference type="ChEBI" id="CHEBI:30616"/>
        <dbReference type="ChEBI" id="CHEBI:43474"/>
        <dbReference type="ChEBI" id="CHEBI:456216"/>
    </reaction>
</comment>
<dbReference type="VEuPathDB" id="ToxoDB:ENH_00077230"/>
<dbReference type="Proteomes" id="UP000030754">
    <property type="component" value="Unassembled WGS sequence"/>
</dbReference>
<proteinExistence type="predicted"/>
<sequence length="82" mass="9211">MESNTVIIDNGSGYIKAGTSAEDFPSVFFPTVVGFPRRRFEGLFKDKTLKESIFVGEAAVENRQHLTITNPIDHGHIDDWDQ</sequence>
<dbReference type="SUPFAM" id="SSF53067">
    <property type="entry name" value="Actin-like ATPase domain"/>
    <property type="match status" value="1"/>
</dbReference>
<reference evidence="2" key="2">
    <citation type="submission" date="2013-10" db="EMBL/GenBank/DDBJ databases">
        <authorList>
            <person name="Aslett M."/>
        </authorList>
    </citation>
    <scope>NUCLEOTIDE SEQUENCE [LARGE SCALE GENOMIC DNA]</scope>
    <source>
        <strain evidence="2">Houghton</strain>
    </source>
</reference>
<dbReference type="InterPro" id="IPR043129">
    <property type="entry name" value="ATPase_NBD"/>
</dbReference>
<evidence type="ECO:0000313" key="3">
    <source>
        <dbReference type="Proteomes" id="UP000030754"/>
    </source>
</evidence>
<accession>U6N1I0</accession>
<organism evidence="2 3">
    <name type="scientific">Eimeria necatrix</name>
    <dbReference type="NCBI Taxonomy" id="51315"/>
    <lineage>
        <taxon>Eukaryota</taxon>
        <taxon>Sar</taxon>
        <taxon>Alveolata</taxon>
        <taxon>Apicomplexa</taxon>
        <taxon>Conoidasida</taxon>
        <taxon>Coccidia</taxon>
        <taxon>Eucoccidiorida</taxon>
        <taxon>Eimeriorina</taxon>
        <taxon>Eimeriidae</taxon>
        <taxon>Eimeria</taxon>
    </lineage>
</organism>
<dbReference type="Gene3D" id="3.30.420.40">
    <property type="match status" value="1"/>
</dbReference>
<reference evidence="2" key="1">
    <citation type="submission" date="2013-10" db="EMBL/GenBank/DDBJ databases">
        <title>Genomic analysis of the causative agents of coccidiosis in chickens.</title>
        <authorList>
            <person name="Reid A.J."/>
            <person name="Blake D."/>
            <person name="Billington K."/>
            <person name="Browne H."/>
            <person name="Dunn M."/>
            <person name="Hung S."/>
            <person name="Kawahara F."/>
            <person name="Miranda-Saavedra D."/>
            <person name="Mourier T."/>
            <person name="Nagra H."/>
            <person name="Otto T.D."/>
            <person name="Rawlings N."/>
            <person name="Sanchez A."/>
            <person name="Sanders M."/>
            <person name="Subramaniam C."/>
            <person name="Tay Y."/>
            <person name="Dear P."/>
            <person name="Doerig C."/>
            <person name="Gruber A."/>
            <person name="Parkinson J."/>
            <person name="Shirley M."/>
            <person name="Wan K.L."/>
            <person name="Berriman M."/>
            <person name="Tomley F."/>
            <person name="Pain A."/>
        </authorList>
    </citation>
    <scope>NUCLEOTIDE SEQUENCE [LARGE SCALE GENOMIC DNA]</scope>
    <source>
        <strain evidence="2">Houghton</strain>
    </source>
</reference>
<dbReference type="AlphaFoldDB" id="U6N1I0"/>
<evidence type="ECO:0000256" key="1">
    <source>
        <dbReference type="ARBA" id="ARBA00049360"/>
    </source>
</evidence>
<feature type="non-terminal residue" evidence="2">
    <location>
        <position position="82"/>
    </location>
</feature>
<protein>
    <submittedName>
        <fullName evidence="2">GM21720, related</fullName>
    </submittedName>
</protein>
<dbReference type="OrthoDB" id="5132116at2759"/>
<dbReference type="InterPro" id="IPR004000">
    <property type="entry name" value="Actin"/>
</dbReference>
<dbReference type="RefSeq" id="XP_013438513.1">
    <property type="nucleotide sequence ID" value="XM_013583059.1"/>
</dbReference>